<dbReference type="PANTHER" id="PTHR43133">
    <property type="entry name" value="RNA POLYMERASE ECF-TYPE SIGMA FACTO"/>
    <property type="match status" value="1"/>
</dbReference>
<sequence>MNTDDSRVIERSLTAPEAFTTLYDRHAAAIHRYATFRLGDDHADDIVAETFLVAFRKRQRYDRDRADARPWLYGIASNLISKHRRFEARSYRMLARIGQDPVAESYADRIEARVSAESWRRPLAEALARLSARDRDVLLLTAWADLSYEETARALAIPVGTVRSRLNRARKQMRKALGDAPTVLQEAATHG</sequence>
<name>A0A1E7KNJ7_9ACTN</name>
<dbReference type="Pfam" id="PF08281">
    <property type="entry name" value="Sigma70_r4_2"/>
    <property type="match status" value="1"/>
</dbReference>
<dbReference type="NCBIfam" id="TIGR02937">
    <property type="entry name" value="sigma70-ECF"/>
    <property type="match status" value="1"/>
</dbReference>
<dbReference type="InterPro" id="IPR013249">
    <property type="entry name" value="RNA_pol_sigma70_r4_t2"/>
</dbReference>
<keyword evidence="2" id="KW-0805">Transcription regulation</keyword>
<dbReference type="GO" id="GO:0003677">
    <property type="term" value="F:DNA binding"/>
    <property type="evidence" value="ECO:0007669"/>
    <property type="project" value="InterPro"/>
</dbReference>
<comment type="similarity">
    <text evidence="1">Belongs to the sigma-70 factor family. ECF subfamily.</text>
</comment>
<accession>A0A1E7KNJ7</accession>
<dbReference type="InterPro" id="IPR014284">
    <property type="entry name" value="RNA_pol_sigma-70_dom"/>
</dbReference>
<gene>
    <name evidence="7" type="ORF">AN216_03035</name>
</gene>
<keyword evidence="8" id="KW-1185">Reference proteome</keyword>
<evidence type="ECO:0000256" key="3">
    <source>
        <dbReference type="ARBA" id="ARBA00023082"/>
    </source>
</evidence>
<protein>
    <submittedName>
        <fullName evidence="7">RNA polymerase subunit sigma-70</fullName>
    </submittedName>
</protein>
<dbReference type="InterPro" id="IPR039425">
    <property type="entry name" value="RNA_pol_sigma-70-like"/>
</dbReference>
<feature type="domain" description="RNA polymerase sigma factor 70 region 4 type 2" evidence="6">
    <location>
        <begin position="121"/>
        <end position="173"/>
    </location>
</feature>
<dbReference type="RefSeq" id="WP_070195019.1">
    <property type="nucleotide sequence ID" value="NZ_LJGU01000097.1"/>
</dbReference>
<dbReference type="GO" id="GO:0016987">
    <property type="term" value="F:sigma factor activity"/>
    <property type="evidence" value="ECO:0007669"/>
    <property type="project" value="UniProtKB-KW"/>
</dbReference>
<evidence type="ECO:0000259" key="5">
    <source>
        <dbReference type="Pfam" id="PF04542"/>
    </source>
</evidence>
<evidence type="ECO:0000256" key="1">
    <source>
        <dbReference type="ARBA" id="ARBA00010641"/>
    </source>
</evidence>
<comment type="caution">
    <text evidence="7">The sequence shown here is derived from an EMBL/GenBank/DDBJ whole genome shotgun (WGS) entry which is preliminary data.</text>
</comment>
<dbReference type="SUPFAM" id="SSF88946">
    <property type="entry name" value="Sigma2 domain of RNA polymerase sigma factors"/>
    <property type="match status" value="1"/>
</dbReference>
<dbReference type="GO" id="GO:0006352">
    <property type="term" value="P:DNA-templated transcription initiation"/>
    <property type="evidence" value="ECO:0007669"/>
    <property type="project" value="InterPro"/>
</dbReference>
<evidence type="ECO:0000256" key="2">
    <source>
        <dbReference type="ARBA" id="ARBA00023015"/>
    </source>
</evidence>
<keyword evidence="3" id="KW-0731">Sigma factor</keyword>
<dbReference type="Gene3D" id="1.10.10.10">
    <property type="entry name" value="Winged helix-like DNA-binding domain superfamily/Winged helix DNA-binding domain"/>
    <property type="match status" value="1"/>
</dbReference>
<proteinExistence type="inferred from homology"/>
<evidence type="ECO:0000259" key="6">
    <source>
        <dbReference type="Pfam" id="PF08281"/>
    </source>
</evidence>
<dbReference type="AlphaFoldDB" id="A0A1E7KNJ7"/>
<dbReference type="InterPro" id="IPR013324">
    <property type="entry name" value="RNA_pol_sigma_r3/r4-like"/>
</dbReference>
<dbReference type="InterPro" id="IPR013325">
    <property type="entry name" value="RNA_pol_sigma_r2"/>
</dbReference>
<evidence type="ECO:0000256" key="4">
    <source>
        <dbReference type="ARBA" id="ARBA00023163"/>
    </source>
</evidence>
<evidence type="ECO:0000313" key="7">
    <source>
        <dbReference type="EMBL" id="OEV05454.1"/>
    </source>
</evidence>
<dbReference type="Proteomes" id="UP000176101">
    <property type="component" value="Unassembled WGS sequence"/>
</dbReference>
<dbReference type="STRING" id="1075402.AN216_03035"/>
<dbReference type="CDD" id="cd06171">
    <property type="entry name" value="Sigma70_r4"/>
    <property type="match status" value="1"/>
</dbReference>
<keyword evidence="4" id="KW-0804">Transcription</keyword>
<dbReference type="Pfam" id="PF04542">
    <property type="entry name" value="Sigma70_r2"/>
    <property type="match status" value="1"/>
</dbReference>
<evidence type="ECO:0000313" key="8">
    <source>
        <dbReference type="Proteomes" id="UP000176101"/>
    </source>
</evidence>
<dbReference type="InterPro" id="IPR007627">
    <property type="entry name" value="RNA_pol_sigma70_r2"/>
</dbReference>
<dbReference type="InterPro" id="IPR036388">
    <property type="entry name" value="WH-like_DNA-bd_sf"/>
</dbReference>
<reference evidence="7 8" key="1">
    <citation type="journal article" date="2016" name="Front. Microbiol.">
        <title>Comparative Genomics Analysis of Streptomyces Species Reveals Their Adaptation to the Marine Environment and Their Diversity at the Genomic Level.</title>
        <authorList>
            <person name="Tian X."/>
            <person name="Zhang Z."/>
            <person name="Yang T."/>
            <person name="Chen M."/>
            <person name="Li J."/>
            <person name="Chen F."/>
            <person name="Yang J."/>
            <person name="Li W."/>
            <person name="Zhang B."/>
            <person name="Zhang Z."/>
            <person name="Wu J."/>
            <person name="Zhang C."/>
            <person name="Long L."/>
            <person name="Xiao J."/>
        </authorList>
    </citation>
    <scope>NUCLEOTIDE SEQUENCE [LARGE SCALE GENOMIC DNA]</scope>
    <source>
        <strain evidence="7 8">SCSIO 02100</strain>
    </source>
</reference>
<dbReference type="Gene3D" id="1.10.1740.10">
    <property type="match status" value="1"/>
</dbReference>
<dbReference type="PATRIC" id="fig|1075402.3.peg.3238"/>
<dbReference type="PANTHER" id="PTHR43133:SF25">
    <property type="entry name" value="RNA POLYMERASE SIGMA FACTOR RFAY-RELATED"/>
    <property type="match status" value="1"/>
</dbReference>
<dbReference type="OrthoDB" id="5518337at2"/>
<feature type="domain" description="RNA polymerase sigma-70 region 2" evidence="5">
    <location>
        <begin position="22"/>
        <end position="89"/>
    </location>
</feature>
<organism evidence="7 8">
    <name type="scientific">Streptomyces oceani</name>
    <dbReference type="NCBI Taxonomy" id="1075402"/>
    <lineage>
        <taxon>Bacteria</taxon>
        <taxon>Bacillati</taxon>
        <taxon>Actinomycetota</taxon>
        <taxon>Actinomycetes</taxon>
        <taxon>Kitasatosporales</taxon>
        <taxon>Streptomycetaceae</taxon>
        <taxon>Streptomyces</taxon>
    </lineage>
</organism>
<dbReference type="SUPFAM" id="SSF88659">
    <property type="entry name" value="Sigma3 and sigma4 domains of RNA polymerase sigma factors"/>
    <property type="match status" value="1"/>
</dbReference>
<dbReference type="EMBL" id="LJGU01000097">
    <property type="protein sequence ID" value="OEV05454.1"/>
    <property type="molecule type" value="Genomic_DNA"/>
</dbReference>